<comment type="similarity">
    <text evidence="1">Belongs to the 4-hydroxybenzoyl-CoA thioesterase family.</text>
</comment>
<dbReference type="InterPro" id="IPR029069">
    <property type="entry name" value="HotDog_dom_sf"/>
</dbReference>
<keyword evidence="2 3" id="KW-0378">Hydrolase</keyword>
<dbReference type="CDD" id="cd00586">
    <property type="entry name" value="4HBT"/>
    <property type="match status" value="1"/>
</dbReference>
<dbReference type="AlphaFoldDB" id="A0A9Y2B3H3"/>
<accession>A0A9Y2B3H3</accession>
<gene>
    <name evidence="3" type="ORF">QQX03_02840</name>
</gene>
<evidence type="ECO:0000313" key="3">
    <source>
        <dbReference type="EMBL" id="WIW96062.1"/>
    </source>
</evidence>
<dbReference type="KEGG" id="arue:QQX03_02840"/>
<dbReference type="Proteomes" id="UP001231445">
    <property type="component" value="Chromosome"/>
</dbReference>
<dbReference type="GO" id="GO:0047617">
    <property type="term" value="F:fatty acyl-CoA hydrolase activity"/>
    <property type="evidence" value="ECO:0007669"/>
    <property type="project" value="TreeGrafter"/>
</dbReference>
<evidence type="ECO:0000313" key="4">
    <source>
        <dbReference type="Proteomes" id="UP001231445"/>
    </source>
</evidence>
<dbReference type="PANTHER" id="PTHR31793">
    <property type="entry name" value="4-HYDROXYBENZOYL-COA THIOESTERASE FAMILY MEMBER"/>
    <property type="match status" value="1"/>
</dbReference>
<dbReference type="Gene3D" id="3.10.129.10">
    <property type="entry name" value="Hotdog Thioesterase"/>
    <property type="match status" value="1"/>
</dbReference>
<dbReference type="PANTHER" id="PTHR31793:SF27">
    <property type="entry name" value="NOVEL THIOESTERASE SUPERFAMILY DOMAIN AND SAPOSIN A-TYPE DOMAIN CONTAINING PROTEIN (0610012H03RIK)"/>
    <property type="match status" value="1"/>
</dbReference>
<sequence length="139" mass="15883">MSQTFKHIFRVRYAEVDPQSVVFNSRYLEYADILVTEYFRDARTRGMPDELEFHVRRAEVDYLAPMRADELIEGRMTVPKIGNSSMEQLITLHGAEDGSLRAEIRLVAVMVDLASGKPLRIPDTVRRSFGHPVQESVDG</sequence>
<dbReference type="EMBL" id="CP127221">
    <property type="protein sequence ID" value="WIW96062.1"/>
    <property type="molecule type" value="Genomic_DNA"/>
</dbReference>
<dbReference type="SUPFAM" id="SSF54637">
    <property type="entry name" value="Thioesterase/thiol ester dehydrase-isomerase"/>
    <property type="match status" value="1"/>
</dbReference>
<dbReference type="RefSeq" id="WP_285976373.1">
    <property type="nucleotide sequence ID" value="NZ_CP127221.1"/>
</dbReference>
<reference evidence="3 4" key="1">
    <citation type="submission" date="2023-06" db="EMBL/GenBank/DDBJ databases">
        <title>Altererythrobacter rubellus NBRC 112769 genome.</title>
        <authorList>
            <person name="Zhang K."/>
        </authorList>
    </citation>
    <scope>NUCLEOTIDE SEQUENCE [LARGE SCALE GENOMIC DNA]</scope>
    <source>
        <strain evidence="3 4">NBRC 112769</strain>
    </source>
</reference>
<keyword evidence="4" id="KW-1185">Reference proteome</keyword>
<organism evidence="3 4">
    <name type="scientific">Altererythrobacter rubellus</name>
    <dbReference type="NCBI Taxonomy" id="2173831"/>
    <lineage>
        <taxon>Bacteria</taxon>
        <taxon>Pseudomonadati</taxon>
        <taxon>Pseudomonadota</taxon>
        <taxon>Alphaproteobacteria</taxon>
        <taxon>Sphingomonadales</taxon>
        <taxon>Erythrobacteraceae</taxon>
        <taxon>Altererythrobacter</taxon>
    </lineage>
</organism>
<protein>
    <submittedName>
        <fullName evidence="3">Thioesterase family protein</fullName>
        <ecNumber evidence="3">3.1.2.-</ecNumber>
    </submittedName>
</protein>
<dbReference type="InterPro" id="IPR050563">
    <property type="entry name" value="4-hydroxybenzoyl-CoA_TE"/>
</dbReference>
<proteinExistence type="inferred from homology"/>
<evidence type="ECO:0000256" key="2">
    <source>
        <dbReference type="ARBA" id="ARBA00022801"/>
    </source>
</evidence>
<evidence type="ECO:0000256" key="1">
    <source>
        <dbReference type="ARBA" id="ARBA00005953"/>
    </source>
</evidence>
<dbReference type="Pfam" id="PF13279">
    <property type="entry name" value="4HBT_2"/>
    <property type="match status" value="1"/>
</dbReference>
<name>A0A9Y2B3H3_9SPHN</name>
<dbReference type="EC" id="3.1.2.-" evidence="3"/>